<dbReference type="InterPro" id="IPR017853">
    <property type="entry name" value="GH"/>
</dbReference>
<evidence type="ECO:0000256" key="5">
    <source>
        <dbReference type="ARBA" id="ARBA00012756"/>
    </source>
</evidence>
<dbReference type="EMBL" id="CU207366">
    <property type="protein sequence ID" value="CAL66708.1"/>
    <property type="molecule type" value="Genomic_DNA"/>
</dbReference>
<dbReference type="Pfam" id="PF02836">
    <property type="entry name" value="Glyco_hydro_2_C"/>
    <property type="match status" value="1"/>
</dbReference>
<dbReference type="InterPro" id="IPR014718">
    <property type="entry name" value="GH-type_carb-bd"/>
</dbReference>
<evidence type="ECO:0000313" key="12">
    <source>
        <dbReference type="EMBL" id="CAL66708.1"/>
    </source>
</evidence>
<dbReference type="Pfam" id="PF02837">
    <property type="entry name" value="Glyco_hydro_2_N"/>
    <property type="match status" value="1"/>
</dbReference>
<dbReference type="Pfam" id="PF16353">
    <property type="entry name" value="LacZ_4"/>
    <property type="match status" value="1"/>
</dbReference>
<dbReference type="Pfam" id="PF00703">
    <property type="entry name" value="Glyco_hydro_2"/>
    <property type="match status" value="1"/>
</dbReference>
<dbReference type="InterPro" id="IPR006103">
    <property type="entry name" value="Glyco_hydro_2_cat"/>
</dbReference>
<evidence type="ECO:0000259" key="11">
    <source>
        <dbReference type="SMART" id="SM01038"/>
    </source>
</evidence>
<dbReference type="CAZy" id="GH2">
    <property type="family name" value="Glycoside Hydrolase Family 2"/>
</dbReference>
<keyword evidence="8 10" id="KW-0326">Glycosidase</keyword>
<dbReference type="SUPFAM" id="SSF49785">
    <property type="entry name" value="Galactose-binding domain-like"/>
    <property type="match status" value="1"/>
</dbReference>
<dbReference type="GO" id="GO:0009341">
    <property type="term" value="C:beta-galactosidase complex"/>
    <property type="evidence" value="ECO:0007669"/>
    <property type="project" value="InterPro"/>
</dbReference>
<evidence type="ECO:0000313" key="13">
    <source>
        <dbReference type="Proteomes" id="UP000000755"/>
    </source>
</evidence>
<dbReference type="InterPro" id="IPR006102">
    <property type="entry name" value="Ig-like_GH2"/>
</dbReference>
<evidence type="ECO:0000256" key="4">
    <source>
        <dbReference type="ARBA" id="ARBA00011245"/>
    </source>
</evidence>
<dbReference type="GO" id="GO:0030246">
    <property type="term" value="F:carbohydrate binding"/>
    <property type="evidence" value="ECO:0007669"/>
    <property type="project" value="InterPro"/>
</dbReference>
<dbReference type="HOGENOM" id="CLU_002346_0_2_10"/>
<dbReference type="Proteomes" id="UP000000755">
    <property type="component" value="Chromosome"/>
</dbReference>
<dbReference type="InterPro" id="IPR006104">
    <property type="entry name" value="Glyco_hydro_2_N"/>
</dbReference>
<dbReference type="GO" id="GO:0004565">
    <property type="term" value="F:beta-galactosidase activity"/>
    <property type="evidence" value="ECO:0007669"/>
    <property type="project" value="UniProtKB-EC"/>
</dbReference>
<dbReference type="InterPro" id="IPR004199">
    <property type="entry name" value="B-gal_small/dom_5"/>
</dbReference>
<comment type="catalytic activity">
    <reaction evidence="1 10">
        <text>Hydrolysis of terminal non-reducing beta-D-galactose residues in beta-D-galactosides.</text>
        <dbReference type="EC" id="3.2.1.23"/>
    </reaction>
</comment>
<dbReference type="eggNOG" id="COG3250">
    <property type="taxonomic scope" value="Bacteria"/>
</dbReference>
<dbReference type="AlphaFoldDB" id="A0M263"/>
<dbReference type="InterPro" id="IPR032312">
    <property type="entry name" value="LacZ_4"/>
</dbReference>
<gene>
    <name evidence="12" type="primary">lacZ</name>
    <name evidence="12" type="ordered locus">GFO_1738</name>
</gene>
<evidence type="ECO:0000256" key="7">
    <source>
        <dbReference type="ARBA" id="ARBA00022837"/>
    </source>
</evidence>
<evidence type="ECO:0000256" key="3">
    <source>
        <dbReference type="ARBA" id="ARBA00007401"/>
    </source>
</evidence>
<evidence type="ECO:0000256" key="1">
    <source>
        <dbReference type="ARBA" id="ARBA00001412"/>
    </source>
</evidence>
<evidence type="ECO:0000256" key="6">
    <source>
        <dbReference type="ARBA" id="ARBA00022801"/>
    </source>
</evidence>
<evidence type="ECO:0000256" key="8">
    <source>
        <dbReference type="ARBA" id="ARBA00023295"/>
    </source>
</evidence>
<dbReference type="PROSITE" id="PS00719">
    <property type="entry name" value="GLYCOSYL_HYDROL_F2_1"/>
    <property type="match status" value="1"/>
</dbReference>
<dbReference type="Gene3D" id="2.70.98.10">
    <property type="match status" value="1"/>
</dbReference>
<accession>A0M263</accession>
<evidence type="ECO:0000256" key="10">
    <source>
        <dbReference type="RuleBase" id="RU361154"/>
    </source>
</evidence>
<feature type="domain" description="Beta galactosidase small chain/" evidence="11">
    <location>
        <begin position="761"/>
        <end position="1047"/>
    </location>
</feature>
<comment type="cofactor">
    <cofactor evidence="2">
        <name>Ca(2+)</name>
        <dbReference type="ChEBI" id="CHEBI:29108"/>
    </cofactor>
</comment>
<dbReference type="InterPro" id="IPR023232">
    <property type="entry name" value="Glyco_hydro_2_AS"/>
</dbReference>
<dbReference type="GO" id="GO:0005990">
    <property type="term" value="P:lactose catabolic process"/>
    <property type="evidence" value="ECO:0007669"/>
    <property type="project" value="TreeGrafter"/>
</dbReference>
<dbReference type="Gene3D" id="3.20.20.80">
    <property type="entry name" value="Glycosidases"/>
    <property type="match status" value="1"/>
</dbReference>
<dbReference type="InterPro" id="IPR036156">
    <property type="entry name" value="Beta-gal/glucu_dom_sf"/>
</dbReference>
<organism evidence="12 13">
    <name type="scientific">Christiangramia forsetii (strain DSM 17595 / CGMCC 1.15422 / KT0803)</name>
    <name type="common">Gramella forsetii</name>
    <dbReference type="NCBI Taxonomy" id="411154"/>
    <lineage>
        <taxon>Bacteria</taxon>
        <taxon>Pseudomonadati</taxon>
        <taxon>Bacteroidota</taxon>
        <taxon>Flavobacteriia</taxon>
        <taxon>Flavobacteriales</taxon>
        <taxon>Flavobacteriaceae</taxon>
        <taxon>Christiangramia</taxon>
    </lineage>
</organism>
<evidence type="ECO:0000256" key="9">
    <source>
        <dbReference type="ARBA" id="ARBA00032230"/>
    </source>
</evidence>
<dbReference type="KEGG" id="gfo:GFO_1738"/>
<sequence>MSIFNILQIMKNQLYCFLSLVLLCTNTIAQERKPYEDHTVFQINKLDPRADFFAFETEVLAEKGKKELSERFISLNGKWDFKWVKSLNDRPENYYVTEINTEGWGKINVPGNWETQGYGNPIYLDERYPFEETWPDIPYEYNPVGTYRKNIEISSEVIKNNTIILHFAGAKAMEVYLNGEFVGYSEGSKTPAEFDITNLVKNGKNMLALQMVRWSDASYLESQDMLRMSGIERDVYLYSIPKVQVQDIGIKAGLVNNYQNGEFKATFFLKNTSEKNQKAELWVKLKDQNGKIVYSASEEIFIIKNDSLEKTFFEELKNVKKWSAEIPNLYTLEFGLHPDNDISPSFISKKVGFRSVEIKENQLLVNGNPIYIKGVDRHETDPFTGHVVSRESMEKDIRLMKQNNINAVRSSHYPNDPYWYDLTDKFGLYVIDEANIESHPLAIDEKTQIGNEESWIPAHSERTKRMFYRDRNHPSIIIWSLGNEAGHGKVFETTYQWLKDHDSRPVQYEPAKTEHYTDIYCPMYPSPEHLEDYAKSNPQKPAIMIEYAHAMGNSVGNLQDYWDIIENYDVLQGGFIWDWVDQALEYKYPDGKPYLAYGYDYHPDLPTDGNFLNNGLVDPYRNPHPHLSEVKKVYQPVEFKFDKASSILQIFNKNFFKTFDDEQIIWKLLENGKSIDSGRVSLNEIKPRTEQDYQLKFDRASSDKNELILQVYLKTDSEEVLLPADHLLAFEEFLLSAFEGSDFKPVSNDDVNITSQHNTILIKGNNFQLSLDKISGEIKEWRYNNKLITNEPIHLNFWRAPTDNDLGNGMDKWAKIWKTATHNYTSKLTKQPVLNNKTVAFEVAYKLPENIAKINVVYEVNSNGDLKINYKFEPLKEELPNIPRIGMYMILPSDFKEVSWYGKGPGETYWDRKTGQQTGIYSGKIEDQFHRYLRPQETGNKTEVRWMKLESEGLTLSAFATNSLLNSSIWPFEMAEIDLEENEIAASASGLVPVTKKHGADIEFGENMQWNIDHLQMGVGGDTSWGRLVHPEYTIQPKSYSYSFIIRPTQKR</sequence>
<evidence type="ECO:0000256" key="2">
    <source>
        <dbReference type="ARBA" id="ARBA00001913"/>
    </source>
</evidence>
<dbReference type="SUPFAM" id="SSF51445">
    <property type="entry name" value="(Trans)glycosidases"/>
    <property type="match status" value="1"/>
</dbReference>
<dbReference type="EC" id="3.2.1.23" evidence="5 10"/>
<dbReference type="Gene3D" id="2.60.40.10">
    <property type="entry name" value="Immunoglobulins"/>
    <property type="match status" value="2"/>
</dbReference>
<dbReference type="InterPro" id="IPR011013">
    <property type="entry name" value="Gal_mutarotase_sf_dom"/>
</dbReference>
<dbReference type="SUPFAM" id="SSF74650">
    <property type="entry name" value="Galactose mutarotase-like"/>
    <property type="match status" value="1"/>
</dbReference>
<comment type="similarity">
    <text evidence="3 10">Belongs to the glycosyl hydrolase 2 family.</text>
</comment>
<dbReference type="Pfam" id="PF02929">
    <property type="entry name" value="Bgal_small_N"/>
    <property type="match status" value="1"/>
</dbReference>
<dbReference type="InterPro" id="IPR006101">
    <property type="entry name" value="Glyco_hydro_2"/>
</dbReference>
<dbReference type="PANTHER" id="PTHR46323">
    <property type="entry name" value="BETA-GALACTOSIDASE"/>
    <property type="match status" value="1"/>
</dbReference>
<keyword evidence="6 10" id="KW-0378">Hydrolase</keyword>
<dbReference type="SMART" id="SM01038">
    <property type="entry name" value="Bgal_small_N"/>
    <property type="match status" value="1"/>
</dbReference>
<name>A0M263_CHRFK</name>
<protein>
    <recommendedName>
        <fullName evidence="5 10">Beta-galactosidase</fullName>
        <ecNumber evidence="5 10">3.2.1.23</ecNumber>
    </recommendedName>
    <alternativeName>
        <fullName evidence="9 10">Lactase</fullName>
    </alternativeName>
</protein>
<dbReference type="PROSITE" id="PS00608">
    <property type="entry name" value="GLYCOSYL_HYDROL_F2_2"/>
    <property type="match status" value="1"/>
</dbReference>
<dbReference type="SUPFAM" id="SSF49303">
    <property type="entry name" value="beta-Galactosidase/glucuronidase domain"/>
    <property type="match status" value="2"/>
</dbReference>
<proteinExistence type="inferred from homology"/>
<dbReference type="STRING" id="411154.GFO_1738"/>
<dbReference type="InterPro" id="IPR050347">
    <property type="entry name" value="Bact_Beta-galactosidase"/>
</dbReference>
<dbReference type="Gene3D" id="2.60.120.260">
    <property type="entry name" value="Galactose-binding domain-like"/>
    <property type="match status" value="1"/>
</dbReference>
<dbReference type="PANTHER" id="PTHR46323:SF2">
    <property type="entry name" value="BETA-GALACTOSIDASE"/>
    <property type="match status" value="1"/>
</dbReference>
<dbReference type="InterPro" id="IPR008979">
    <property type="entry name" value="Galactose-bd-like_sf"/>
</dbReference>
<reference evidence="12 13" key="1">
    <citation type="journal article" date="2006" name="Environ. Microbiol.">
        <title>Whole genome analysis of the marine Bacteroidetes'Gramella forsetii' reveals adaptations to degradation of polymeric organic matter.</title>
        <authorList>
            <person name="Bauer M."/>
            <person name="Kube M."/>
            <person name="Teeling H."/>
            <person name="Richter M."/>
            <person name="Lombardot T."/>
            <person name="Allers E."/>
            <person name="Wuerdemann C.A."/>
            <person name="Quast C."/>
            <person name="Kuhl H."/>
            <person name="Knaust F."/>
            <person name="Woebken D."/>
            <person name="Bischof K."/>
            <person name="Mussmann M."/>
            <person name="Choudhuri J.V."/>
            <person name="Meyer F."/>
            <person name="Reinhardt R."/>
            <person name="Amann R.I."/>
            <person name="Gloeckner F.O."/>
        </authorList>
    </citation>
    <scope>NUCLEOTIDE SEQUENCE [LARGE SCALE GENOMIC DNA]</scope>
    <source>
        <strain evidence="12 13">KT0803</strain>
    </source>
</reference>
<comment type="subunit">
    <text evidence="4">Monomer.</text>
</comment>
<keyword evidence="7" id="KW-0106">Calcium</keyword>
<dbReference type="PRINTS" id="PR00132">
    <property type="entry name" value="GLHYDRLASE2"/>
</dbReference>
<dbReference type="InterPro" id="IPR023230">
    <property type="entry name" value="Glyco_hydro_2_CS"/>
</dbReference>
<dbReference type="InterPro" id="IPR013783">
    <property type="entry name" value="Ig-like_fold"/>
</dbReference>